<dbReference type="EMBL" id="SWLB01000003">
    <property type="protein sequence ID" value="KAF3340097.1"/>
    <property type="molecule type" value="Genomic_DNA"/>
</dbReference>
<evidence type="ECO:0000256" key="2">
    <source>
        <dbReference type="ARBA" id="ARBA00009324"/>
    </source>
</evidence>
<keyword evidence="9" id="KW-0456">Lyase</keyword>
<name>A0A833RFE4_9POAL</name>
<reference evidence="13" key="1">
    <citation type="submission" date="2020-01" db="EMBL/GenBank/DDBJ databases">
        <title>Genome sequence of Kobresia littledalei, the first chromosome-level genome in the family Cyperaceae.</title>
        <authorList>
            <person name="Qu G."/>
        </authorList>
    </citation>
    <scope>NUCLEOTIDE SEQUENCE</scope>
    <source>
        <strain evidence="13">C.B.Clarke</strain>
        <tissue evidence="13">Leaf</tissue>
    </source>
</reference>
<dbReference type="Proteomes" id="UP000623129">
    <property type="component" value="Unassembled WGS sequence"/>
</dbReference>
<evidence type="ECO:0000313" key="14">
    <source>
        <dbReference type="Proteomes" id="UP000623129"/>
    </source>
</evidence>
<dbReference type="InterPro" id="IPR050307">
    <property type="entry name" value="Sterol_Desaturase_Related"/>
</dbReference>
<dbReference type="OrthoDB" id="408954at2759"/>
<dbReference type="GO" id="GO:0071771">
    <property type="term" value="F:aldehyde oxygenase (deformylating) activity"/>
    <property type="evidence" value="ECO:0007669"/>
    <property type="project" value="UniProtKB-EC"/>
</dbReference>
<evidence type="ECO:0000256" key="6">
    <source>
        <dbReference type="ARBA" id="ARBA00022857"/>
    </source>
</evidence>
<keyword evidence="8 11" id="KW-0472">Membrane</keyword>
<dbReference type="PANTHER" id="PTHR11863">
    <property type="entry name" value="STEROL DESATURASE"/>
    <property type="match status" value="1"/>
</dbReference>
<dbReference type="GO" id="GO:0005506">
    <property type="term" value="F:iron ion binding"/>
    <property type="evidence" value="ECO:0007669"/>
    <property type="project" value="InterPro"/>
</dbReference>
<dbReference type="InterPro" id="IPR006694">
    <property type="entry name" value="Fatty_acid_hydroxylase"/>
</dbReference>
<feature type="transmembrane region" description="Helical" evidence="11">
    <location>
        <begin position="93"/>
        <end position="115"/>
    </location>
</feature>
<evidence type="ECO:0000259" key="12">
    <source>
        <dbReference type="Pfam" id="PF04116"/>
    </source>
</evidence>
<evidence type="ECO:0000256" key="5">
    <source>
        <dbReference type="ARBA" id="ARBA00022824"/>
    </source>
</evidence>
<accession>A0A833RFE4</accession>
<comment type="catalytic activity">
    <reaction evidence="10">
        <text>a long-chain fatty aldehyde + 2 NADPH + O2 + H(+) = a long-chain alkane + formate + 2 NADP(+) + H2O</text>
        <dbReference type="Rhea" id="RHEA:21440"/>
        <dbReference type="ChEBI" id="CHEBI:15377"/>
        <dbReference type="ChEBI" id="CHEBI:15378"/>
        <dbReference type="ChEBI" id="CHEBI:15379"/>
        <dbReference type="ChEBI" id="CHEBI:15740"/>
        <dbReference type="ChEBI" id="CHEBI:17176"/>
        <dbReference type="ChEBI" id="CHEBI:57783"/>
        <dbReference type="ChEBI" id="CHEBI:58349"/>
        <dbReference type="ChEBI" id="CHEBI:83563"/>
        <dbReference type="EC" id="4.1.99.5"/>
    </reaction>
</comment>
<keyword evidence="7 11" id="KW-1133">Transmembrane helix</keyword>
<dbReference type="GO" id="GO:0004497">
    <property type="term" value="F:monooxygenase activity"/>
    <property type="evidence" value="ECO:0007669"/>
    <property type="project" value="UniProtKB-KW"/>
</dbReference>
<evidence type="ECO:0000256" key="11">
    <source>
        <dbReference type="SAM" id="Phobius"/>
    </source>
</evidence>
<keyword evidence="14" id="KW-1185">Reference proteome</keyword>
<dbReference type="AlphaFoldDB" id="A0A833RFE4"/>
<comment type="subcellular location">
    <subcellularLocation>
        <location evidence="1">Endoplasmic reticulum membrane</location>
        <topology evidence="1">Multi-pass membrane protein</topology>
    </subcellularLocation>
</comment>
<proteinExistence type="inferred from homology"/>
<evidence type="ECO:0000256" key="4">
    <source>
        <dbReference type="ARBA" id="ARBA00022692"/>
    </source>
</evidence>
<feature type="domain" description="Fatty acid hydroxylase" evidence="12">
    <location>
        <begin position="102"/>
        <end position="238"/>
    </location>
</feature>
<evidence type="ECO:0000313" key="13">
    <source>
        <dbReference type="EMBL" id="KAF3340097.1"/>
    </source>
</evidence>
<evidence type="ECO:0000256" key="9">
    <source>
        <dbReference type="ARBA" id="ARBA00023239"/>
    </source>
</evidence>
<sequence length="259" mass="30115">MKLIESDELLVVFGPIAVYWIYSGIYEWFSCMEKYRLHSKKEEDNMNLVSKRDVMICVLFQQAIQASSTFLLIQIDGNSSSSSSNTNKVVPELAFVICSARFIIAMFIFDTWQYFVHRYMHSNRYLYRHVHSWHHRIVAPYPFAAQYNHPIDGIVTETLAGAVAFFISGMTPGTSIIFFIFATIKGIDDHCGFMLPWNPFHVFFGNNTAYHDIHHQVKGHKYNFSQPFFVHWDKILGTYKPFTVERREDGGLEARIIKS</sequence>
<comment type="caution">
    <text evidence="13">The sequence shown here is derived from an EMBL/GenBank/DDBJ whole genome shotgun (WGS) entry which is preliminary data.</text>
</comment>
<evidence type="ECO:0000256" key="7">
    <source>
        <dbReference type="ARBA" id="ARBA00022989"/>
    </source>
</evidence>
<feature type="transmembrane region" description="Helical" evidence="11">
    <location>
        <begin position="12"/>
        <end position="32"/>
    </location>
</feature>
<dbReference type="Pfam" id="PF04116">
    <property type="entry name" value="FA_hydroxylase"/>
    <property type="match status" value="1"/>
</dbReference>
<evidence type="ECO:0000256" key="8">
    <source>
        <dbReference type="ARBA" id="ARBA00023136"/>
    </source>
</evidence>
<keyword evidence="13" id="KW-0503">Monooxygenase</keyword>
<organism evidence="13 14">
    <name type="scientific">Carex littledalei</name>
    <dbReference type="NCBI Taxonomy" id="544730"/>
    <lineage>
        <taxon>Eukaryota</taxon>
        <taxon>Viridiplantae</taxon>
        <taxon>Streptophyta</taxon>
        <taxon>Embryophyta</taxon>
        <taxon>Tracheophyta</taxon>
        <taxon>Spermatophyta</taxon>
        <taxon>Magnoliopsida</taxon>
        <taxon>Liliopsida</taxon>
        <taxon>Poales</taxon>
        <taxon>Cyperaceae</taxon>
        <taxon>Cyperoideae</taxon>
        <taxon>Cariceae</taxon>
        <taxon>Carex</taxon>
        <taxon>Carex subgen. Euthyceras</taxon>
    </lineage>
</organism>
<gene>
    <name evidence="13" type="ORF">FCM35_KLT15868</name>
</gene>
<keyword evidence="6" id="KW-0521">NADP</keyword>
<keyword evidence="13" id="KW-0560">Oxidoreductase</keyword>
<evidence type="ECO:0000256" key="10">
    <source>
        <dbReference type="ARBA" id="ARBA00047909"/>
    </source>
</evidence>
<dbReference type="GO" id="GO:0008610">
    <property type="term" value="P:lipid biosynthetic process"/>
    <property type="evidence" value="ECO:0007669"/>
    <property type="project" value="InterPro"/>
</dbReference>
<dbReference type="EC" id="4.1.99.5" evidence="3"/>
<evidence type="ECO:0000256" key="3">
    <source>
        <dbReference type="ARBA" id="ARBA00013146"/>
    </source>
</evidence>
<keyword evidence="4 11" id="KW-0812">Transmembrane</keyword>
<comment type="similarity">
    <text evidence="2">Belongs to the sterol desaturase family.</text>
</comment>
<keyword evidence="5" id="KW-0256">Endoplasmic reticulum</keyword>
<protein>
    <recommendedName>
        <fullName evidence="3">aldehyde oxygenase (deformylating)</fullName>
        <ecNumber evidence="3">4.1.99.5</ecNumber>
    </recommendedName>
</protein>
<evidence type="ECO:0000256" key="1">
    <source>
        <dbReference type="ARBA" id="ARBA00004477"/>
    </source>
</evidence>
<dbReference type="GO" id="GO:0005789">
    <property type="term" value="C:endoplasmic reticulum membrane"/>
    <property type="evidence" value="ECO:0007669"/>
    <property type="project" value="UniProtKB-SubCell"/>
</dbReference>